<evidence type="ECO:0000256" key="1">
    <source>
        <dbReference type="SAM" id="MobiDB-lite"/>
    </source>
</evidence>
<sequence length="116" mass="13255">MQLVLKDRVYLWSFDARKAISKVIFIYRSTSTVAKATVNTGVSLHQQRGTKIVIQTELVVMNNLEMKQSTRHRRALMMVVCGRTRDARPTINIYGDSDDEETKKGKRESALPQKCP</sequence>
<gene>
    <name evidence="2" type="ORF">BOTCAL_0125g00240</name>
</gene>
<comment type="caution">
    <text evidence="2">The sequence shown here is derived from an EMBL/GenBank/DDBJ whole genome shotgun (WGS) entry which is preliminary data.</text>
</comment>
<protein>
    <submittedName>
        <fullName evidence="2">Uncharacterized protein</fullName>
    </submittedName>
</protein>
<evidence type="ECO:0000313" key="2">
    <source>
        <dbReference type="EMBL" id="TEY67460.1"/>
    </source>
</evidence>
<keyword evidence="3" id="KW-1185">Reference proteome</keyword>
<dbReference type="Proteomes" id="UP000297299">
    <property type="component" value="Unassembled WGS sequence"/>
</dbReference>
<accession>A0A4Y8D4A9</accession>
<dbReference type="AlphaFoldDB" id="A0A4Y8D4A9"/>
<feature type="region of interest" description="Disordered" evidence="1">
    <location>
        <begin position="91"/>
        <end position="116"/>
    </location>
</feature>
<name>A0A4Y8D4A9_9HELO</name>
<evidence type="ECO:0000313" key="3">
    <source>
        <dbReference type="Proteomes" id="UP000297299"/>
    </source>
</evidence>
<reference evidence="2 3" key="1">
    <citation type="submission" date="2017-11" db="EMBL/GenBank/DDBJ databases">
        <title>Comparative genomics of Botrytis spp.</title>
        <authorList>
            <person name="Valero-Jimenez C.A."/>
            <person name="Tapia P."/>
            <person name="Veloso J."/>
            <person name="Silva-Moreno E."/>
            <person name="Staats M."/>
            <person name="Valdes J.H."/>
            <person name="Van Kan J.A.L."/>
        </authorList>
    </citation>
    <scope>NUCLEOTIDE SEQUENCE [LARGE SCALE GENOMIC DNA]</scope>
    <source>
        <strain evidence="2 3">MUCL2830</strain>
    </source>
</reference>
<proteinExistence type="predicted"/>
<organism evidence="2 3">
    <name type="scientific">Botryotinia calthae</name>
    <dbReference type="NCBI Taxonomy" id="38488"/>
    <lineage>
        <taxon>Eukaryota</taxon>
        <taxon>Fungi</taxon>
        <taxon>Dikarya</taxon>
        <taxon>Ascomycota</taxon>
        <taxon>Pezizomycotina</taxon>
        <taxon>Leotiomycetes</taxon>
        <taxon>Helotiales</taxon>
        <taxon>Sclerotiniaceae</taxon>
        <taxon>Botryotinia</taxon>
    </lineage>
</organism>
<dbReference type="EMBL" id="PHWZ01000125">
    <property type="protein sequence ID" value="TEY67460.1"/>
    <property type="molecule type" value="Genomic_DNA"/>
</dbReference>